<evidence type="ECO:0000313" key="2">
    <source>
        <dbReference type="EMBL" id="SDI02117.1"/>
    </source>
</evidence>
<evidence type="ECO:0000256" key="1">
    <source>
        <dbReference type="SAM" id="SignalP"/>
    </source>
</evidence>
<keyword evidence="1" id="KW-0732">Signal</keyword>
<protein>
    <submittedName>
        <fullName evidence="2">Membrane-bound lysozyme-inhibitor of c-type lysozyme</fullName>
    </submittedName>
</protein>
<dbReference type="Proteomes" id="UP000198854">
    <property type="component" value="Unassembled WGS sequence"/>
</dbReference>
<dbReference type="AlphaFoldDB" id="A0A1G8H615"/>
<dbReference type="STRING" id="861298.SAMN04488136_14525"/>
<dbReference type="OrthoDB" id="7069120at2"/>
<accession>A0A1G8H615</accession>
<evidence type="ECO:0000313" key="3">
    <source>
        <dbReference type="Proteomes" id="UP000198854"/>
    </source>
</evidence>
<gene>
    <name evidence="2" type="ORF">SAMN04488136_14525</name>
</gene>
<name>A0A1G8H615_9VIBR</name>
<dbReference type="RefSeq" id="WP_093279349.1">
    <property type="nucleotide sequence ID" value="NZ_FNDD01000045.1"/>
</dbReference>
<organism evidence="2 3">
    <name type="scientific">Vibrio xiamenensis</name>
    <dbReference type="NCBI Taxonomy" id="861298"/>
    <lineage>
        <taxon>Bacteria</taxon>
        <taxon>Pseudomonadati</taxon>
        <taxon>Pseudomonadota</taxon>
        <taxon>Gammaproteobacteria</taxon>
        <taxon>Vibrionales</taxon>
        <taxon>Vibrionaceae</taxon>
        <taxon>Vibrio</taxon>
    </lineage>
</organism>
<dbReference type="InterPro" id="IPR036328">
    <property type="entry name" value="MliC_sf"/>
</dbReference>
<dbReference type="EMBL" id="FNDD01000045">
    <property type="protein sequence ID" value="SDI02117.1"/>
    <property type="molecule type" value="Genomic_DNA"/>
</dbReference>
<sequence>MNNHTFMALGLVMAIALAGCSSTSPKWGDDAITYHYKCESGEMFTVVYARDFAKAWLELSEREYALKRIGQGPGGHFVLADDPPDTHHPLTLLTKVDQARLEFKGTVFKNCRIVN</sequence>
<keyword evidence="3" id="KW-1185">Reference proteome</keyword>
<dbReference type="SUPFAM" id="SSF141488">
    <property type="entry name" value="YdhA-like"/>
    <property type="match status" value="1"/>
</dbReference>
<reference evidence="2 3" key="1">
    <citation type="submission" date="2016-10" db="EMBL/GenBank/DDBJ databases">
        <authorList>
            <person name="de Groot N.N."/>
        </authorList>
    </citation>
    <scope>NUCLEOTIDE SEQUENCE [LARGE SCALE GENOMIC DNA]</scope>
    <source>
        <strain evidence="2 3">CGMCC 1.10228</strain>
    </source>
</reference>
<dbReference type="Gene3D" id="2.40.128.200">
    <property type="match status" value="1"/>
</dbReference>
<proteinExistence type="predicted"/>
<feature type="chain" id="PRO_5011443885" evidence="1">
    <location>
        <begin position="19"/>
        <end position="115"/>
    </location>
</feature>
<feature type="signal peptide" evidence="1">
    <location>
        <begin position="1"/>
        <end position="18"/>
    </location>
</feature>